<comment type="caution">
    <text evidence="1">The sequence shown here is derived from an EMBL/GenBank/DDBJ whole genome shotgun (WGS) entry which is preliminary data.</text>
</comment>
<proteinExistence type="predicted"/>
<evidence type="ECO:0000313" key="1">
    <source>
        <dbReference type="EMBL" id="MBE1592325.1"/>
    </source>
</evidence>
<keyword evidence="2" id="KW-1185">Reference proteome</keyword>
<reference evidence="1 2" key="1">
    <citation type="submission" date="2020-10" db="EMBL/GenBank/DDBJ databases">
        <title>Sequencing the genomes of 1000 actinobacteria strains.</title>
        <authorList>
            <person name="Klenk H.-P."/>
        </authorList>
    </citation>
    <scope>NUCLEOTIDE SEQUENCE [LARGE SCALE GENOMIC DNA]</scope>
    <source>
        <strain evidence="1 2">DSM 43173</strain>
    </source>
</reference>
<gene>
    <name evidence="1" type="ORF">H4W80_010583</name>
</gene>
<dbReference type="Proteomes" id="UP000633509">
    <property type="component" value="Unassembled WGS sequence"/>
</dbReference>
<evidence type="ECO:0000313" key="2">
    <source>
        <dbReference type="Proteomes" id="UP000633509"/>
    </source>
</evidence>
<organism evidence="1 2">
    <name type="scientific">Nonomuraea angiospora</name>
    <dbReference type="NCBI Taxonomy" id="46172"/>
    <lineage>
        <taxon>Bacteria</taxon>
        <taxon>Bacillati</taxon>
        <taxon>Actinomycetota</taxon>
        <taxon>Actinomycetes</taxon>
        <taxon>Streptosporangiales</taxon>
        <taxon>Streptosporangiaceae</taxon>
        <taxon>Nonomuraea</taxon>
    </lineage>
</organism>
<sequence length="124" mass="13120">MFAVLPTPLHAVYGKAKGGSMQTMWRRIQAGAAAAGVAAAITFGGPVEAQAAVGWLHFSGQDSVLNPPKGCHKLWAPEMTVVNNTSATVSFYSDVECFTNATAIIHSGKQGPVRKLTQSYLVWS</sequence>
<dbReference type="RefSeq" id="WP_192791876.1">
    <property type="nucleotide sequence ID" value="NZ_JADBEK010000001.1"/>
</dbReference>
<dbReference type="EMBL" id="JADBEK010000001">
    <property type="protein sequence ID" value="MBE1592325.1"/>
    <property type="molecule type" value="Genomic_DNA"/>
</dbReference>
<name>A0ABR9MHD7_9ACTN</name>
<protein>
    <submittedName>
        <fullName evidence="1">Poly(3-hydroxybutyrate) depolymerase</fullName>
    </submittedName>
</protein>
<accession>A0ABR9MHD7</accession>